<accession>A0A1H0SDK6</accession>
<dbReference type="InterPro" id="IPR036388">
    <property type="entry name" value="WH-like_DNA-bd_sf"/>
</dbReference>
<dbReference type="SUPFAM" id="SSF48008">
    <property type="entry name" value="GntR ligand-binding domain-like"/>
    <property type="match status" value="1"/>
</dbReference>
<sequence>MDDSRRTPGGGADTGRRAGHGGAPQASVKRAESAAQRIAELAAAAEPGSRLGTKEELRAACGVSVGTFNEALRLAHSRGLVAVRPGPGGGLFAAEQSALVRLGNSVLALDAEGADVAEAIRMRDALDPLLVADAVWHASLADVVRLRQSLAAMRKAAEVPDPVAFVHANWQLHARIADLSPSKLLKQLYLGLLEIIESHTLAVLPMAGRPLPQYLRERHRLHCDLVDAIADHRREEAMWLVGLHNTSGPPRDTGDDPAAQTMRRRGPTA</sequence>
<proteinExistence type="predicted"/>
<feature type="region of interest" description="Disordered" evidence="4">
    <location>
        <begin position="243"/>
        <end position="269"/>
    </location>
</feature>
<evidence type="ECO:0000256" key="2">
    <source>
        <dbReference type="ARBA" id="ARBA00023125"/>
    </source>
</evidence>
<dbReference type="STRING" id="310781.SAMN05216259_12731"/>
<evidence type="ECO:0000313" key="6">
    <source>
        <dbReference type="EMBL" id="SDP39767.1"/>
    </source>
</evidence>
<evidence type="ECO:0000256" key="4">
    <source>
        <dbReference type="SAM" id="MobiDB-lite"/>
    </source>
</evidence>
<dbReference type="EMBL" id="FNIE01000027">
    <property type="protein sequence ID" value="SDP39767.1"/>
    <property type="molecule type" value="Genomic_DNA"/>
</dbReference>
<evidence type="ECO:0000256" key="1">
    <source>
        <dbReference type="ARBA" id="ARBA00023015"/>
    </source>
</evidence>
<dbReference type="InterPro" id="IPR036390">
    <property type="entry name" value="WH_DNA-bd_sf"/>
</dbReference>
<dbReference type="SMART" id="SM00895">
    <property type="entry name" value="FCD"/>
    <property type="match status" value="1"/>
</dbReference>
<dbReference type="Pfam" id="PF07729">
    <property type="entry name" value="FCD"/>
    <property type="match status" value="1"/>
</dbReference>
<keyword evidence="3" id="KW-0804">Transcription</keyword>
<protein>
    <submittedName>
        <fullName evidence="6">DNA-binding transcriptional regulator, FadR family</fullName>
    </submittedName>
</protein>
<keyword evidence="1" id="KW-0805">Transcription regulation</keyword>
<keyword evidence="7" id="KW-1185">Reference proteome</keyword>
<evidence type="ECO:0000313" key="7">
    <source>
        <dbReference type="Proteomes" id="UP000199341"/>
    </source>
</evidence>
<dbReference type="RefSeq" id="WP_093788641.1">
    <property type="nucleotide sequence ID" value="NZ_FNIE01000027.1"/>
</dbReference>
<dbReference type="InterPro" id="IPR011711">
    <property type="entry name" value="GntR_C"/>
</dbReference>
<dbReference type="AlphaFoldDB" id="A0A1H0SDK6"/>
<feature type="region of interest" description="Disordered" evidence="4">
    <location>
        <begin position="1"/>
        <end position="31"/>
    </location>
</feature>
<gene>
    <name evidence="6" type="ORF">SAMN05216259_12731</name>
</gene>
<dbReference type="OrthoDB" id="3232242at2"/>
<dbReference type="Gene3D" id="1.20.120.530">
    <property type="entry name" value="GntR ligand-binding domain-like"/>
    <property type="match status" value="1"/>
</dbReference>
<dbReference type="SUPFAM" id="SSF46785">
    <property type="entry name" value="Winged helix' DNA-binding domain"/>
    <property type="match status" value="1"/>
</dbReference>
<keyword evidence="2 6" id="KW-0238">DNA-binding</keyword>
<dbReference type="PANTHER" id="PTHR43537:SF5">
    <property type="entry name" value="UXU OPERON TRANSCRIPTIONAL REGULATOR"/>
    <property type="match status" value="1"/>
</dbReference>
<dbReference type="Proteomes" id="UP000199341">
    <property type="component" value="Unassembled WGS sequence"/>
</dbReference>
<dbReference type="GO" id="GO:0003677">
    <property type="term" value="F:DNA binding"/>
    <property type="evidence" value="ECO:0007669"/>
    <property type="project" value="UniProtKB-KW"/>
</dbReference>
<dbReference type="InterPro" id="IPR008920">
    <property type="entry name" value="TF_FadR/GntR_C"/>
</dbReference>
<organism evidence="6 7">
    <name type="scientific">Actinacidiphila guanduensis</name>
    <dbReference type="NCBI Taxonomy" id="310781"/>
    <lineage>
        <taxon>Bacteria</taxon>
        <taxon>Bacillati</taxon>
        <taxon>Actinomycetota</taxon>
        <taxon>Actinomycetes</taxon>
        <taxon>Kitasatosporales</taxon>
        <taxon>Streptomycetaceae</taxon>
        <taxon>Actinacidiphila</taxon>
    </lineage>
</organism>
<name>A0A1H0SDK6_9ACTN</name>
<dbReference type="PANTHER" id="PTHR43537">
    <property type="entry name" value="TRANSCRIPTIONAL REGULATOR, GNTR FAMILY"/>
    <property type="match status" value="1"/>
</dbReference>
<feature type="domain" description="GntR C-terminal" evidence="5">
    <location>
        <begin position="118"/>
        <end position="247"/>
    </location>
</feature>
<reference evidence="6 7" key="1">
    <citation type="submission" date="2016-10" db="EMBL/GenBank/DDBJ databases">
        <authorList>
            <person name="de Groot N.N."/>
        </authorList>
    </citation>
    <scope>NUCLEOTIDE SEQUENCE [LARGE SCALE GENOMIC DNA]</scope>
    <source>
        <strain evidence="6 7">CGMCC 4.2022</strain>
    </source>
</reference>
<dbReference type="Gene3D" id="1.10.10.10">
    <property type="entry name" value="Winged helix-like DNA-binding domain superfamily/Winged helix DNA-binding domain"/>
    <property type="match status" value="1"/>
</dbReference>
<evidence type="ECO:0000256" key="3">
    <source>
        <dbReference type="ARBA" id="ARBA00023163"/>
    </source>
</evidence>
<evidence type="ECO:0000259" key="5">
    <source>
        <dbReference type="SMART" id="SM00895"/>
    </source>
</evidence>